<organism evidence="2 3">
    <name type="scientific">Chitiniphilus shinanonensis</name>
    <dbReference type="NCBI Taxonomy" id="553088"/>
    <lineage>
        <taxon>Bacteria</taxon>
        <taxon>Pseudomonadati</taxon>
        <taxon>Pseudomonadota</taxon>
        <taxon>Betaproteobacteria</taxon>
        <taxon>Neisseriales</taxon>
        <taxon>Chitinibacteraceae</taxon>
        <taxon>Chitiniphilus</taxon>
    </lineage>
</organism>
<evidence type="ECO:0000313" key="3">
    <source>
        <dbReference type="Proteomes" id="UP001156836"/>
    </source>
</evidence>
<name>A0ABQ6C106_9NEIS</name>
<protein>
    <recommendedName>
        <fullName evidence="4">Lipoprotein</fullName>
    </recommendedName>
</protein>
<feature type="region of interest" description="Disordered" evidence="1">
    <location>
        <begin position="1"/>
        <end position="31"/>
    </location>
</feature>
<evidence type="ECO:0008006" key="4">
    <source>
        <dbReference type="Google" id="ProtNLM"/>
    </source>
</evidence>
<sequence length="305" mass="32278">MPTPTPTAPPVTPTPVPTPTPTPGANPSGFFLYGSGGGSGLQQYTWVDDGITTSQFYDWPAGRSIDQCTAKPVATDIRPSDGVLVGIDANRNLMEINRVTGACTPLPNLAAAAPYLTTGDVRGFAISDNGTYAVLLYHVGIPTLVHLRIVRFKPDQAAIISTHELWDFGTDATTAPPPAGINASDPVVAIDFAPASAPEEILTTAINRSNQNYWTVGFRYDLNTPGALVTMTNATPTRIQVGHPITNPLTDIAVVGDRLWAVYPASTTPIYTMHRVNGTDGYNVQMTLNAPVGRSLAVSKPTPTP</sequence>
<reference evidence="3" key="1">
    <citation type="journal article" date="2019" name="Int. J. Syst. Evol. Microbiol.">
        <title>The Global Catalogue of Microorganisms (GCM) 10K type strain sequencing project: providing services to taxonomists for standard genome sequencing and annotation.</title>
        <authorList>
            <consortium name="The Broad Institute Genomics Platform"/>
            <consortium name="The Broad Institute Genome Sequencing Center for Infectious Disease"/>
            <person name="Wu L."/>
            <person name="Ma J."/>
        </authorList>
    </citation>
    <scope>NUCLEOTIDE SEQUENCE [LARGE SCALE GENOMIC DNA]</scope>
    <source>
        <strain evidence="3">NBRC 104970</strain>
    </source>
</reference>
<evidence type="ECO:0000313" key="2">
    <source>
        <dbReference type="EMBL" id="GLS05868.1"/>
    </source>
</evidence>
<keyword evidence="3" id="KW-1185">Reference proteome</keyword>
<dbReference type="EMBL" id="BSOZ01000071">
    <property type="protein sequence ID" value="GLS05868.1"/>
    <property type="molecule type" value="Genomic_DNA"/>
</dbReference>
<comment type="caution">
    <text evidence="2">The sequence shown here is derived from an EMBL/GenBank/DDBJ whole genome shotgun (WGS) entry which is preliminary data.</text>
</comment>
<feature type="compositionally biased region" description="Pro residues" evidence="1">
    <location>
        <begin position="1"/>
        <end position="24"/>
    </location>
</feature>
<evidence type="ECO:0000256" key="1">
    <source>
        <dbReference type="SAM" id="MobiDB-lite"/>
    </source>
</evidence>
<proteinExistence type="predicted"/>
<dbReference type="Proteomes" id="UP001156836">
    <property type="component" value="Unassembled WGS sequence"/>
</dbReference>
<accession>A0ABQ6C106</accession>
<gene>
    <name evidence="2" type="ORF">GCM10007860_30290</name>
</gene>